<dbReference type="InterPro" id="IPR046866">
    <property type="entry name" value="FapA_N"/>
</dbReference>
<name>A0A8G2FHI3_9BACT</name>
<dbReference type="RefSeq" id="WP_020000745.1">
    <property type="nucleotide sequence ID" value="NZ_CP192219.1"/>
</dbReference>
<dbReference type="Pfam" id="PF20250">
    <property type="entry name" value="FapA_N"/>
    <property type="match status" value="1"/>
</dbReference>
<dbReference type="AlphaFoldDB" id="A0A8G2FHI3"/>
<dbReference type="InterPro" id="IPR005646">
    <property type="entry name" value="FapA"/>
</dbReference>
<evidence type="ECO:0000313" key="2">
    <source>
        <dbReference type="EMBL" id="SHI98880.1"/>
    </source>
</evidence>
<feature type="domain" description="Flagellar Assembly Protein A N-terminal region" evidence="1">
    <location>
        <begin position="97"/>
        <end position="274"/>
    </location>
</feature>
<protein>
    <recommendedName>
        <fullName evidence="1">Flagellar Assembly Protein A N-terminal region domain-containing protein</fullName>
    </recommendedName>
</protein>
<evidence type="ECO:0000313" key="3">
    <source>
        <dbReference type="Proteomes" id="UP000184001"/>
    </source>
</evidence>
<dbReference type="Proteomes" id="UP000184001">
    <property type="component" value="Unassembled WGS sequence"/>
</dbReference>
<proteinExistence type="predicted"/>
<dbReference type="PANTHER" id="PTHR38032:SF1">
    <property type="entry name" value="RNA-BINDING PROTEIN KHPB N-TERMINAL DOMAIN-CONTAINING PROTEIN"/>
    <property type="match status" value="1"/>
</dbReference>
<sequence length="580" mass="62889">MMQHNKPSLAEEESIFSRYIELSGNPMMPVTPGSCIGRALRLSHFFLTSEVGDEKEQDQLHNYSIDTATDKIYATTLGVLHIHNNKIVVRPILYPANDGMTVYGDIYHKDFSGNSLLLSHYAAALWHLNVNAPIDTARFNAAIRKAESQNTPVRMVPICKGRPAIHEEPPVIIPLLPQRRRHTVEKSSTTVDFKDQGFFAEVPANTPVAVKIPSAEPSNGFDVYGNALPVMEQPTPVGENKTTTLNIGKNLYGILQQSGHTIYYSSCKGLMSIRDDTLSITDVLRIDGDVNIKTGNIIVEQGSVHITGSITPGFTVKAPQHVIVDASVDQGTISCGGDVFISGAIIMNKLNTILSKGSVYANHMHNAEVIAAHSIVTSGSIVNSKLTAGNAIRTCTEKGTVLGSTLVAGSEINIAGAGGENGSPPILIIRNNEGTQNTLRRITSEAEMVLSQSISKLDDWIKKSQEKKLTGSMCQHADTLLKKAKRIRKNISNRVTPCIAHPLHRVIIRGTVAEGTQVTMHRQTLTIKHPLPKLSMELENHHRAVRSQTTGTGTASTVALSHYASTGRGEMFPAQAETEG</sequence>
<dbReference type="InterPro" id="IPR046865">
    <property type="entry name" value="FapA_b_solenoid"/>
</dbReference>
<reference evidence="2 3" key="1">
    <citation type="submission" date="2016-11" db="EMBL/GenBank/DDBJ databases">
        <authorList>
            <person name="Varghese N."/>
            <person name="Submissions S."/>
        </authorList>
    </citation>
    <scope>NUCLEOTIDE SEQUENCE [LARGE SCALE GENOMIC DNA]</scope>
    <source>
        <strain evidence="2 3">DSM 17919</strain>
    </source>
</reference>
<accession>A0A8G2FHI3</accession>
<dbReference type="PANTHER" id="PTHR38032">
    <property type="entry name" value="POLYMERASE-RELATED"/>
    <property type="match status" value="1"/>
</dbReference>
<organism evidence="2 3">
    <name type="scientific">Halodesulfovibrio aestuarii</name>
    <dbReference type="NCBI Taxonomy" id="126333"/>
    <lineage>
        <taxon>Bacteria</taxon>
        <taxon>Pseudomonadati</taxon>
        <taxon>Thermodesulfobacteriota</taxon>
        <taxon>Desulfovibrionia</taxon>
        <taxon>Desulfovibrionales</taxon>
        <taxon>Desulfovibrionaceae</taxon>
        <taxon>Halodesulfovibrio</taxon>
    </lineage>
</organism>
<evidence type="ECO:0000259" key="1">
    <source>
        <dbReference type="Pfam" id="PF20250"/>
    </source>
</evidence>
<comment type="caution">
    <text evidence="2">The sequence shown here is derived from an EMBL/GenBank/DDBJ whole genome shotgun (WGS) entry which is preliminary data.</text>
</comment>
<dbReference type="Pfam" id="PF03961">
    <property type="entry name" value="FapA"/>
    <property type="match status" value="1"/>
</dbReference>
<gene>
    <name evidence="2" type="ORF">SAMN05660830_01286</name>
</gene>
<dbReference type="EMBL" id="FQZR01000003">
    <property type="protein sequence ID" value="SHI98880.1"/>
    <property type="molecule type" value="Genomic_DNA"/>
</dbReference>